<keyword evidence="2" id="KW-1185">Reference proteome</keyword>
<dbReference type="AlphaFoldDB" id="A0A432LH66"/>
<name>A0A432LH66_9BACT</name>
<dbReference type="EMBL" id="RYYU01000001">
    <property type="protein sequence ID" value="RUL58521.1"/>
    <property type="molecule type" value="Genomic_DNA"/>
</dbReference>
<comment type="caution">
    <text evidence="1">The sequence shown here is derived from an EMBL/GenBank/DDBJ whole genome shotgun (WGS) entry which is preliminary data.</text>
</comment>
<evidence type="ECO:0000313" key="1">
    <source>
        <dbReference type="EMBL" id="RUL58521.1"/>
    </source>
</evidence>
<organism evidence="1 2">
    <name type="scientific">Prevotella koreensis</name>
    <dbReference type="NCBI Taxonomy" id="2490854"/>
    <lineage>
        <taxon>Bacteria</taxon>
        <taxon>Pseudomonadati</taxon>
        <taxon>Bacteroidota</taxon>
        <taxon>Bacteroidia</taxon>
        <taxon>Bacteroidales</taxon>
        <taxon>Prevotellaceae</taxon>
        <taxon>Prevotella</taxon>
    </lineage>
</organism>
<evidence type="ECO:0008006" key="3">
    <source>
        <dbReference type="Google" id="ProtNLM"/>
    </source>
</evidence>
<dbReference type="PROSITE" id="PS51257">
    <property type="entry name" value="PROKAR_LIPOPROTEIN"/>
    <property type="match status" value="1"/>
</dbReference>
<gene>
    <name evidence="1" type="ORF">EHV08_01210</name>
</gene>
<sequence>MKKTLTIILTAVLVLVVACFFFNPPKEKHIDAITEHYARKLETGAQNVVDARSYSRLVLNHALKYDDYVVCSRSSMLGEPLSFGIMGYVFVLGN</sequence>
<reference evidence="1 2" key="1">
    <citation type="submission" date="2018-12" db="EMBL/GenBank/DDBJ databases">
        <title>Genome sequencing of Prevotella sp. KCOM 3155 (= JS262).</title>
        <authorList>
            <person name="Kook J.-K."/>
            <person name="Park S.-N."/>
            <person name="Lim Y.K."/>
        </authorList>
    </citation>
    <scope>NUCLEOTIDE SEQUENCE [LARGE SCALE GENOMIC DNA]</scope>
    <source>
        <strain evidence="1 2">KCOM 3155</strain>
    </source>
</reference>
<dbReference type="OrthoDB" id="9865672at2"/>
<evidence type="ECO:0000313" key="2">
    <source>
        <dbReference type="Proteomes" id="UP000278983"/>
    </source>
</evidence>
<dbReference type="Proteomes" id="UP000278983">
    <property type="component" value="Unassembled WGS sequence"/>
</dbReference>
<proteinExistence type="predicted"/>
<accession>A0A432LH66</accession>
<protein>
    <recommendedName>
        <fullName evidence="3">DUF4359 domain-containing protein</fullName>
    </recommendedName>
</protein>
<dbReference type="RefSeq" id="WP_126677619.1">
    <property type="nucleotide sequence ID" value="NZ_CAUTUZ010000020.1"/>
</dbReference>